<organism evidence="1 2">
    <name type="scientific">Cellulosimicrobium funkei</name>
    <dbReference type="NCBI Taxonomy" id="264251"/>
    <lineage>
        <taxon>Bacteria</taxon>
        <taxon>Bacillati</taxon>
        <taxon>Actinomycetota</taxon>
        <taxon>Actinomycetes</taxon>
        <taxon>Micrococcales</taxon>
        <taxon>Promicromonosporaceae</taxon>
        <taxon>Cellulosimicrobium</taxon>
    </lineage>
</organism>
<dbReference type="InterPro" id="IPR018691">
    <property type="entry name" value="DUF2188"/>
</dbReference>
<proteinExistence type="predicted"/>
<protein>
    <submittedName>
        <fullName evidence="1">DUF2188 domain-containing protein</fullName>
    </submittedName>
</protein>
<dbReference type="EMBL" id="SOZH01000012">
    <property type="protein sequence ID" value="TFF04452.1"/>
    <property type="molecule type" value="Genomic_DNA"/>
</dbReference>
<accession>A0A4Y8QXL7</accession>
<gene>
    <name evidence="1" type="ORF">E1O70_18625</name>
</gene>
<dbReference type="Pfam" id="PF09954">
    <property type="entry name" value="DUF2188"/>
    <property type="match status" value="1"/>
</dbReference>
<name>A0A4Y8QXL7_9MICO</name>
<dbReference type="AlphaFoldDB" id="A0A4Y8QXL7"/>
<dbReference type="Proteomes" id="UP000298003">
    <property type="component" value="Unassembled WGS sequence"/>
</dbReference>
<reference evidence="1 2" key="1">
    <citation type="submission" date="2019-03" db="EMBL/GenBank/DDBJ databases">
        <title>Cellulosimicrobium funkei JCM14302 Assembly.</title>
        <authorList>
            <person name="Dou T."/>
        </authorList>
    </citation>
    <scope>NUCLEOTIDE SEQUENCE [LARGE SCALE GENOMIC DNA]</scope>
    <source>
        <strain evidence="1 2">JCM 14302</strain>
    </source>
</reference>
<keyword evidence="2" id="KW-1185">Reference proteome</keyword>
<evidence type="ECO:0000313" key="2">
    <source>
        <dbReference type="Proteomes" id="UP000298003"/>
    </source>
</evidence>
<sequence>MHPTEGAPVAVTIEVYHQDEQWHVRRQGEREPLSNHAKKDDAVAAGRAVAGRESAELVIKNLDGTIAQKDSHGHDPRNVPG</sequence>
<evidence type="ECO:0000313" key="1">
    <source>
        <dbReference type="EMBL" id="TFF04452.1"/>
    </source>
</evidence>
<comment type="caution">
    <text evidence="1">The sequence shown here is derived from an EMBL/GenBank/DDBJ whole genome shotgun (WGS) entry which is preliminary data.</text>
</comment>